<name>A0ABD6ED88_9BILA</name>
<protein>
    <submittedName>
        <fullName evidence="2">Uncharacterized protein</fullName>
    </submittedName>
</protein>
<feature type="region of interest" description="Disordered" evidence="1">
    <location>
        <begin position="27"/>
        <end position="46"/>
    </location>
</feature>
<organism evidence="2 3">
    <name type="scientific">Gnathostoma spinigerum</name>
    <dbReference type="NCBI Taxonomy" id="75299"/>
    <lineage>
        <taxon>Eukaryota</taxon>
        <taxon>Metazoa</taxon>
        <taxon>Ecdysozoa</taxon>
        <taxon>Nematoda</taxon>
        <taxon>Chromadorea</taxon>
        <taxon>Rhabditida</taxon>
        <taxon>Spirurina</taxon>
        <taxon>Gnathostomatomorpha</taxon>
        <taxon>Gnathostomatoidea</taxon>
        <taxon>Gnathostomatidae</taxon>
        <taxon>Gnathostoma</taxon>
    </lineage>
</organism>
<proteinExistence type="predicted"/>
<feature type="compositionally biased region" description="Acidic residues" evidence="1">
    <location>
        <begin position="153"/>
        <end position="162"/>
    </location>
</feature>
<evidence type="ECO:0000313" key="2">
    <source>
        <dbReference type="EMBL" id="MFH4977161.1"/>
    </source>
</evidence>
<dbReference type="Proteomes" id="UP001608902">
    <property type="component" value="Unassembled WGS sequence"/>
</dbReference>
<comment type="caution">
    <text evidence="2">The sequence shown here is derived from an EMBL/GenBank/DDBJ whole genome shotgun (WGS) entry which is preliminary data.</text>
</comment>
<accession>A0ABD6ED88</accession>
<reference evidence="2 3" key="1">
    <citation type="submission" date="2024-08" db="EMBL/GenBank/DDBJ databases">
        <title>Gnathostoma spinigerum genome.</title>
        <authorList>
            <person name="Gonzalez-Bertolin B."/>
            <person name="Monzon S."/>
            <person name="Zaballos A."/>
            <person name="Jimenez P."/>
            <person name="Dekumyoy P."/>
            <person name="Varona S."/>
            <person name="Cuesta I."/>
            <person name="Sumanam S."/>
            <person name="Adisakwattana P."/>
            <person name="Gasser R.B."/>
            <person name="Hernandez-Gonzalez A."/>
            <person name="Young N.D."/>
            <person name="Perteguer M.J."/>
        </authorList>
    </citation>
    <scope>NUCLEOTIDE SEQUENCE [LARGE SCALE GENOMIC DNA]</scope>
    <source>
        <strain evidence="2">AL3</strain>
        <tissue evidence="2">Liver</tissue>
    </source>
</reference>
<sequence length="162" mass="17510">MTVTYGGECVDTTAEGERQQCNLDNQYEDLTSPTSPNSDLTISGDVRNYQNYGENTSIGSSAFYDSSIGSASDTAYEKGSSVQPKALVEFSVSGETPSKSKKPAANVKNEVTPPLIDLDTTNTSLFEKMAPLSHAAKTKGTVQKPVQKKKDWDDDAWDVLNN</sequence>
<gene>
    <name evidence="2" type="ORF">AB6A40_003870</name>
</gene>
<feature type="compositionally biased region" description="Polar residues" evidence="1">
    <location>
        <begin position="27"/>
        <end position="41"/>
    </location>
</feature>
<feature type="region of interest" description="Disordered" evidence="1">
    <location>
        <begin position="134"/>
        <end position="162"/>
    </location>
</feature>
<dbReference type="EMBL" id="JBGFUD010002100">
    <property type="protein sequence ID" value="MFH4977161.1"/>
    <property type="molecule type" value="Genomic_DNA"/>
</dbReference>
<evidence type="ECO:0000256" key="1">
    <source>
        <dbReference type="SAM" id="MobiDB-lite"/>
    </source>
</evidence>
<evidence type="ECO:0000313" key="3">
    <source>
        <dbReference type="Proteomes" id="UP001608902"/>
    </source>
</evidence>
<dbReference type="AlphaFoldDB" id="A0ABD6ED88"/>
<keyword evidence="3" id="KW-1185">Reference proteome</keyword>